<dbReference type="Gene3D" id="3.30.40.10">
    <property type="entry name" value="Zinc/RING finger domain, C3HC4 (zinc finger)"/>
    <property type="match status" value="1"/>
</dbReference>
<dbReference type="OrthoDB" id="9547406at2759"/>
<dbReference type="STRING" id="237631.A0A0D1BWW9"/>
<dbReference type="CDD" id="cd22541">
    <property type="entry name" value="SP5_N"/>
    <property type="match status" value="1"/>
</dbReference>
<dbReference type="GO" id="GO:0032454">
    <property type="term" value="F:histone H3K9 demethylase activity"/>
    <property type="evidence" value="ECO:0000318"/>
    <property type="project" value="GO_Central"/>
</dbReference>
<feature type="compositionally biased region" description="Low complexity" evidence="2">
    <location>
        <begin position="331"/>
        <end position="343"/>
    </location>
</feature>
<gene>
    <name evidence="5" type="ORF">UMAG_05449</name>
</gene>
<feature type="compositionally biased region" description="Low complexity" evidence="2">
    <location>
        <begin position="120"/>
        <end position="130"/>
    </location>
</feature>
<dbReference type="CDD" id="cd15571">
    <property type="entry name" value="ePHD"/>
    <property type="match status" value="1"/>
</dbReference>
<evidence type="ECO:0000256" key="2">
    <source>
        <dbReference type="SAM" id="MobiDB-lite"/>
    </source>
</evidence>
<feature type="compositionally biased region" description="Low complexity" evidence="2">
    <location>
        <begin position="44"/>
        <end position="73"/>
    </location>
</feature>
<evidence type="ECO:0008006" key="7">
    <source>
        <dbReference type="Google" id="ProtNLM"/>
    </source>
</evidence>
<feature type="compositionally biased region" description="Low complexity" evidence="2">
    <location>
        <begin position="375"/>
        <end position="389"/>
    </location>
</feature>
<dbReference type="OMA" id="WNLKCTA"/>
<feature type="compositionally biased region" description="Low complexity" evidence="2">
    <location>
        <begin position="1"/>
        <end position="15"/>
    </location>
</feature>
<feature type="compositionally biased region" description="Basic and acidic residues" evidence="2">
    <location>
        <begin position="351"/>
        <end position="366"/>
    </location>
</feature>
<protein>
    <recommendedName>
        <fullName evidence="7">[Histone H3]-trimethyl-L-lysine(9) demethylase</fullName>
    </recommendedName>
</protein>
<dbReference type="SUPFAM" id="SSF51197">
    <property type="entry name" value="Clavaminate synthase-like"/>
    <property type="match status" value="1"/>
</dbReference>
<dbReference type="Pfam" id="PF02373">
    <property type="entry name" value="JmjC"/>
    <property type="match status" value="1"/>
</dbReference>
<dbReference type="SMART" id="SM00558">
    <property type="entry name" value="JmjC"/>
    <property type="match status" value="1"/>
</dbReference>
<dbReference type="Pfam" id="PF13832">
    <property type="entry name" value="zf-HC5HC2H_2"/>
    <property type="match status" value="1"/>
</dbReference>
<feature type="region of interest" description="Disordered" evidence="2">
    <location>
        <begin position="318"/>
        <end position="394"/>
    </location>
</feature>
<dbReference type="KEGG" id="uma:UMAG_05449"/>
<dbReference type="InParanoid" id="A0A0D1BWW9"/>
<accession>A0A0D1BWW9</accession>
<dbReference type="GO" id="GO:0006338">
    <property type="term" value="P:chromatin remodeling"/>
    <property type="evidence" value="ECO:0000318"/>
    <property type="project" value="GO_Central"/>
</dbReference>
<evidence type="ECO:0000259" key="3">
    <source>
        <dbReference type="PROSITE" id="PS51183"/>
    </source>
</evidence>
<dbReference type="PROSITE" id="PS51183">
    <property type="entry name" value="JMJN"/>
    <property type="match status" value="1"/>
</dbReference>
<dbReference type="PROSITE" id="PS51184">
    <property type="entry name" value="JMJC"/>
    <property type="match status" value="1"/>
</dbReference>
<sequence>MDASVTTTSPSSAVSQMPPSLNARVDDLAQASASTPPQSPLKHPASTFSASTSAIATAATPSTAAAASVSSPSNHMSPAHPPTESSRHSTPATSAAGSDPVQSTLPCSAQLATSQPSIDAAPTQPPQASSPRPPSEQLPHAPPDEHPLSSIQPAYFYPSDASTSSSHDGIPVFQPTMHQFQDFYAFCQAIDSWGMQYGILKVVPPPEWRDALPDLRPSPPTASNKLEPDEHADISKVRIRNAIMQHFTPAGSGVWRQINTTRSAKIWNAKQWAELCISSDQKGPEMDRMKWKVEVEGASNGGWGPKNIGAKHCAAPTILDEDGVRTRSGKARPSATPAAAEAKTNAKRKRTDNDHGHDHGHDHDKPPSVQSHEQPTISASVSAPTSPSSPERRSQRIVQNFAVAKPLPPVTFQDASPIKKKNWEAEATTPDEWRAFDYKNCWRKEALSQQQLARLGATPCASDDDDDDAAAAAAAAATTAETSQSSAAPLALPNPSEWTPEVCREIESEYWRNLNFGKPPMYGADLSGTLFDHRTKHWNVGKLDSILTRLHLRRKLPGVNTPYLYWGMWRATFAWHVEDMDLYSINYIHFGAPKQWYAIRQADRQRFESAMAGAFPADARRCPHFMRHKSYLASPSFLASHGIRPLKLVHNAGEFVITYPFGYHSGFNMGYNCAESVNFALESWLDIGRKANYCHCDMSQNSVRIDVDALLEESREMEELERKRELRRAKEEAVHATEEEELEKRRIRNERAKERRRLKKEADEAAAAANPAAPLPFQGGADFYVDPKHAAISPCVFCPANVHTDLVATPAEIDSTNPKLKAMSGRHAHRLCASFVPETWVGKHGKTDIVEGIGGIDKARFSLKCQICPHPSLQKLYPKIQCTRGKCPRSAHVSCALVEKHGWFIDVCPAQTADELEGKKASTTNSNVQQTDGLEDGDERLVVLCKAHNPLFREAEEARKAEELRERIYALPIPSMVKIKTSGGMFQALMVEIHEEEDEIVIEDEGRPSTVKFQQILLDDPVKQEPQSVGIPAADGQVALNGDDVSHPTKRRRKVTEKASEAKAAKSEAVDAGGTGVSEVTAKKPRKNRGAAAAAAATVPTTPASADTAATAAPPLGDKAASTLSGKKSANAADGQTKSKRQRQPKKKAEATNGDAVASMQWSDHPMHAGGQQQQQQQQQQVVQTIHVPSKRGPRATYAAQHPSVPQSSLSQYGEHHAYPPPLPQPQQQQQQQQQYAGGDGGPMHRTPLAGDGGTYAPAYALQQYAPGYGRSEYGAGVASAGYAHLLHQQQQQRAGNGGGHAYGSSSPYAPYQVGAHASYALAPGGSASNHSRHSGGGAQALEMKGASSTGGMHAGSQYGYLSAPVGGYERTPPLPTYAKSGAHANADLAGGGFPDYRPPYHHAAPAALQAGYASGVQYRQPPARYAGEYPACSYGHVGPADEMHQHMRAAHVASVGGSHVNAPTGTHAYSTPYQYAHRMQ</sequence>
<proteinExistence type="predicted"/>
<keyword evidence="6" id="KW-1185">Reference proteome</keyword>
<evidence type="ECO:0000256" key="1">
    <source>
        <dbReference type="SAM" id="Coils"/>
    </source>
</evidence>
<dbReference type="PANTHER" id="PTHR10694">
    <property type="entry name" value="LYSINE-SPECIFIC DEMETHYLASE"/>
    <property type="match status" value="1"/>
</dbReference>
<feature type="region of interest" description="Disordered" evidence="2">
    <location>
        <begin position="1"/>
        <end position="168"/>
    </location>
</feature>
<dbReference type="GeneID" id="23565345"/>
<dbReference type="InterPro" id="IPR003349">
    <property type="entry name" value="JmjN"/>
</dbReference>
<feature type="region of interest" description="Disordered" evidence="2">
    <location>
        <begin position="1026"/>
        <end position="1252"/>
    </location>
</feature>
<feature type="domain" description="JmjC" evidence="4">
    <location>
        <begin position="532"/>
        <end position="696"/>
    </location>
</feature>
<dbReference type="GO" id="GO:0000785">
    <property type="term" value="C:chromatin"/>
    <property type="evidence" value="ECO:0000318"/>
    <property type="project" value="GO_Central"/>
</dbReference>
<evidence type="ECO:0000313" key="6">
    <source>
        <dbReference type="Proteomes" id="UP000000561"/>
    </source>
</evidence>
<feature type="compositionally biased region" description="Low complexity" evidence="2">
    <location>
        <begin position="1226"/>
        <end position="1235"/>
    </location>
</feature>
<dbReference type="Pfam" id="PF02375">
    <property type="entry name" value="JmjN"/>
    <property type="match status" value="1"/>
</dbReference>
<evidence type="ECO:0000259" key="4">
    <source>
        <dbReference type="PROSITE" id="PS51184"/>
    </source>
</evidence>
<dbReference type="RefSeq" id="XP_011391796.1">
    <property type="nucleotide sequence ID" value="XM_011393494.1"/>
</dbReference>
<feature type="domain" description="JmjN" evidence="3">
    <location>
        <begin position="170"/>
        <end position="211"/>
    </location>
</feature>
<feature type="region of interest" description="Disordered" evidence="2">
    <location>
        <begin position="1325"/>
        <end position="1349"/>
    </location>
</feature>
<dbReference type="InterPro" id="IPR013083">
    <property type="entry name" value="Znf_RING/FYVE/PHD"/>
</dbReference>
<dbReference type="GO" id="GO:0051864">
    <property type="term" value="F:histone H3K36 demethylase activity"/>
    <property type="evidence" value="ECO:0000318"/>
    <property type="project" value="GO_Central"/>
</dbReference>
<dbReference type="Proteomes" id="UP000000561">
    <property type="component" value="Chromosome 18"/>
</dbReference>
<dbReference type="EMBL" id="CM003157">
    <property type="protein sequence ID" value="KIS66457.1"/>
    <property type="molecule type" value="Genomic_DNA"/>
</dbReference>
<dbReference type="SMART" id="SM00545">
    <property type="entry name" value="JmjN"/>
    <property type="match status" value="1"/>
</dbReference>
<name>A0A0D1BWW9_MYCMD</name>
<dbReference type="VEuPathDB" id="FungiDB:UMAG_05449"/>
<feature type="compositionally biased region" description="Low complexity" evidence="2">
    <location>
        <begin position="1172"/>
        <end position="1184"/>
    </location>
</feature>
<feature type="compositionally biased region" description="Polar residues" evidence="2">
    <location>
        <begin position="88"/>
        <end position="117"/>
    </location>
</feature>
<evidence type="ECO:0000313" key="5">
    <source>
        <dbReference type="EMBL" id="KIS66457.1"/>
    </source>
</evidence>
<organism evidence="5 6">
    <name type="scientific">Mycosarcoma maydis</name>
    <name type="common">Corn smut fungus</name>
    <name type="synonym">Ustilago maydis</name>
    <dbReference type="NCBI Taxonomy" id="5270"/>
    <lineage>
        <taxon>Eukaryota</taxon>
        <taxon>Fungi</taxon>
        <taxon>Dikarya</taxon>
        <taxon>Basidiomycota</taxon>
        <taxon>Ustilaginomycotina</taxon>
        <taxon>Ustilaginomycetes</taxon>
        <taxon>Ustilaginales</taxon>
        <taxon>Ustilaginaceae</taxon>
        <taxon>Mycosarcoma</taxon>
    </lineage>
</organism>
<feature type="compositionally biased region" description="Basic and acidic residues" evidence="2">
    <location>
        <begin position="1056"/>
        <end position="1069"/>
    </location>
</feature>
<dbReference type="GO" id="GO:0005634">
    <property type="term" value="C:nucleus"/>
    <property type="evidence" value="ECO:0000318"/>
    <property type="project" value="GO_Central"/>
</dbReference>
<dbReference type="eggNOG" id="KOG0958">
    <property type="taxonomic scope" value="Eukaryota"/>
</dbReference>
<feature type="compositionally biased region" description="Low complexity" evidence="2">
    <location>
        <begin position="1091"/>
        <end position="1115"/>
    </location>
</feature>
<dbReference type="PANTHER" id="PTHR10694:SF7">
    <property type="entry name" value="[HISTONE H3]-TRIMETHYL-L-LYSINE(9) DEMETHYLASE"/>
    <property type="match status" value="1"/>
</dbReference>
<reference evidence="5 6" key="1">
    <citation type="journal article" date="2006" name="Nature">
        <title>Insights from the genome of the biotrophic fungal plant pathogen Ustilago maydis.</title>
        <authorList>
            <person name="Kamper J."/>
            <person name="Kahmann R."/>
            <person name="Bolker M."/>
            <person name="Ma L.J."/>
            <person name="Brefort T."/>
            <person name="Saville B.J."/>
            <person name="Banuett F."/>
            <person name="Kronstad J.W."/>
            <person name="Gold S.E."/>
            <person name="Muller O."/>
            <person name="Perlin M.H."/>
            <person name="Wosten H.A."/>
            <person name="de Vries R."/>
            <person name="Ruiz-Herrera J."/>
            <person name="Reynaga-Pena C.G."/>
            <person name="Snetselaar K."/>
            <person name="McCann M."/>
            <person name="Perez-Martin J."/>
            <person name="Feldbrugge M."/>
            <person name="Basse C.W."/>
            <person name="Steinberg G."/>
            <person name="Ibeas J.I."/>
            <person name="Holloman W."/>
            <person name="Guzman P."/>
            <person name="Farman M."/>
            <person name="Stajich J.E."/>
            <person name="Sentandreu R."/>
            <person name="Gonzalez-Prieto J.M."/>
            <person name="Kennell J.C."/>
            <person name="Molina L."/>
            <person name="Schirawski J."/>
            <person name="Mendoza-Mendoza A."/>
            <person name="Greilinger D."/>
            <person name="Munch K."/>
            <person name="Rossel N."/>
            <person name="Scherer M."/>
            <person name="Vranes M."/>
            <person name="Ladendorf O."/>
            <person name="Vincon V."/>
            <person name="Fuchs U."/>
            <person name="Sandrock B."/>
            <person name="Meng S."/>
            <person name="Ho E.C."/>
            <person name="Cahill M.J."/>
            <person name="Boyce K.J."/>
            <person name="Klose J."/>
            <person name="Klosterman S.J."/>
            <person name="Deelstra H.J."/>
            <person name="Ortiz-Castellanos L."/>
            <person name="Li W."/>
            <person name="Sanchez-Alonso P."/>
            <person name="Schreier P.H."/>
            <person name="Hauser-Hahn I."/>
            <person name="Vaupel M."/>
            <person name="Koopmann E."/>
            <person name="Friedrich G."/>
            <person name="Voss H."/>
            <person name="Schluter T."/>
            <person name="Margolis J."/>
            <person name="Platt D."/>
            <person name="Swimmer C."/>
            <person name="Gnirke A."/>
            <person name="Chen F."/>
            <person name="Vysotskaia V."/>
            <person name="Mannhaupt G."/>
            <person name="Guldener U."/>
            <person name="Munsterkotter M."/>
            <person name="Haase D."/>
            <person name="Oesterheld M."/>
            <person name="Mewes H.W."/>
            <person name="Mauceli E.W."/>
            <person name="DeCaprio D."/>
            <person name="Wade C.M."/>
            <person name="Butler J."/>
            <person name="Young S."/>
            <person name="Jaffe D.B."/>
            <person name="Calvo S."/>
            <person name="Nusbaum C."/>
            <person name="Galagan J."/>
            <person name="Birren B.W."/>
        </authorList>
    </citation>
    <scope>NUCLEOTIDE SEQUENCE [LARGE SCALE GENOMIC DNA]</scope>
    <source>
        <strain evidence="6">DSM 14603 / FGSC 9021 / UM521</strain>
    </source>
</reference>
<dbReference type="InterPro" id="IPR003347">
    <property type="entry name" value="JmjC_dom"/>
</dbReference>
<feature type="coiled-coil region" evidence="1">
    <location>
        <begin position="710"/>
        <end position="764"/>
    </location>
</feature>
<dbReference type="GO" id="GO:0010468">
    <property type="term" value="P:regulation of gene expression"/>
    <property type="evidence" value="ECO:0000318"/>
    <property type="project" value="GO_Central"/>
</dbReference>
<keyword evidence="1" id="KW-0175">Coiled coil</keyword>
<dbReference type="Gene3D" id="2.60.120.650">
    <property type="entry name" value="Cupin"/>
    <property type="match status" value="2"/>
</dbReference>